<sequence length="605" mass="65769">MTRSPVEVVDLALAALARYDRPDLTSRLRTARDRLTDERVRVLVVGEFKQGKSMLVNALVAAPVCPVSDDIATAVPTAVHHSEELAVTLVRRLPAGPGDDPSDARTERVAVGVEELAAHVSESGERTGRDGLVQVEVGLPRPVLSGGLEVVDTPGVGGLSSAHSAATTAALPTADAVVLVSDASQEFTAPELAFLAQAAAVCPNVLCVLTKTDLYPEWRRIADIDREHLEKAGIAAPLFPVSSTLRWEAIRSGDTEVNAESGFPELVKVLRHEVLAGADRLARRSVAHDVLAVTGQIAGSLEAELAAQQDPEDAKALVARLVAARGRAAELKERSARWQQRLNDGVADLNADIDHDLKGRMREITRTADEEITNGGDPAPSWPEFSRWVHQEVVGAASANFIWATQRARELAERVARHFSDEQDQMLPALRSDASDALRSVRPLAIRTDEKWGLGGKVLTGVRGGYMGMLMFGMLGTLVGLSMINPITVGAGIAMGSKSIGDERKRRITKRQTEARAAVKRYVDDVTFQLGKDSRDRLRLVQRDLRDHFTAQAEQLNRSLQESLRAAERAVKASTSERERRLPELRSELERLVAVRREAEALVRS</sequence>
<keyword evidence="5" id="KW-1185">Reference proteome</keyword>
<evidence type="ECO:0000256" key="1">
    <source>
        <dbReference type="SAM" id="Coils"/>
    </source>
</evidence>
<comment type="caution">
    <text evidence="4">The sequence shown here is derived from an EMBL/GenBank/DDBJ whole genome shotgun (WGS) entry which is preliminary data.</text>
</comment>
<evidence type="ECO:0000256" key="2">
    <source>
        <dbReference type="SAM" id="Phobius"/>
    </source>
</evidence>
<keyword evidence="2" id="KW-0472">Membrane</keyword>
<evidence type="ECO:0000259" key="3">
    <source>
        <dbReference type="Pfam" id="PF00350"/>
    </source>
</evidence>
<dbReference type="Proteomes" id="UP000321261">
    <property type="component" value="Unassembled WGS sequence"/>
</dbReference>
<gene>
    <name evidence="4" type="ORF">FHX44_115413</name>
</gene>
<protein>
    <submittedName>
        <fullName evidence="4">Dynamin family protein</fullName>
    </submittedName>
</protein>
<proteinExistence type="predicted"/>
<dbReference type="InterPro" id="IPR027417">
    <property type="entry name" value="P-loop_NTPase"/>
</dbReference>
<dbReference type="PANTHER" id="PTHR43681">
    <property type="entry name" value="TRANSMEMBRANE GTPASE FZO"/>
    <property type="match status" value="1"/>
</dbReference>
<dbReference type="OrthoDB" id="3798616at2"/>
<dbReference type="AlphaFoldDB" id="A0A561SX88"/>
<accession>A0A561SX88</accession>
<feature type="coiled-coil region" evidence="1">
    <location>
        <begin position="550"/>
        <end position="602"/>
    </location>
</feature>
<dbReference type="Gene3D" id="3.40.50.300">
    <property type="entry name" value="P-loop containing nucleotide triphosphate hydrolases"/>
    <property type="match status" value="1"/>
</dbReference>
<keyword evidence="2" id="KW-1133">Transmembrane helix</keyword>
<feature type="coiled-coil region" evidence="1">
    <location>
        <begin position="314"/>
        <end position="341"/>
    </location>
</feature>
<organism evidence="4 5">
    <name type="scientific">Pseudonocardia hierapolitana</name>
    <dbReference type="NCBI Taxonomy" id="1128676"/>
    <lineage>
        <taxon>Bacteria</taxon>
        <taxon>Bacillati</taxon>
        <taxon>Actinomycetota</taxon>
        <taxon>Actinomycetes</taxon>
        <taxon>Pseudonocardiales</taxon>
        <taxon>Pseudonocardiaceae</taxon>
        <taxon>Pseudonocardia</taxon>
    </lineage>
</organism>
<name>A0A561SX88_9PSEU</name>
<feature type="transmembrane region" description="Helical" evidence="2">
    <location>
        <begin position="466"/>
        <end position="496"/>
    </location>
</feature>
<reference evidence="4 5" key="1">
    <citation type="submission" date="2019-06" db="EMBL/GenBank/DDBJ databases">
        <title>Sequencing the genomes of 1000 actinobacteria strains.</title>
        <authorList>
            <person name="Klenk H.-P."/>
        </authorList>
    </citation>
    <scope>NUCLEOTIDE SEQUENCE [LARGE SCALE GENOMIC DNA]</scope>
    <source>
        <strain evidence="4 5">DSM 45671</strain>
    </source>
</reference>
<feature type="domain" description="Dynamin N-terminal" evidence="3">
    <location>
        <begin position="42"/>
        <end position="211"/>
    </location>
</feature>
<dbReference type="SUPFAM" id="SSF52540">
    <property type="entry name" value="P-loop containing nucleoside triphosphate hydrolases"/>
    <property type="match status" value="1"/>
</dbReference>
<dbReference type="RefSeq" id="WP_147258333.1">
    <property type="nucleotide sequence ID" value="NZ_VIWU01000001.1"/>
</dbReference>
<evidence type="ECO:0000313" key="4">
    <source>
        <dbReference type="EMBL" id="TWF79480.1"/>
    </source>
</evidence>
<evidence type="ECO:0000313" key="5">
    <source>
        <dbReference type="Proteomes" id="UP000321261"/>
    </source>
</evidence>
<keyword evidence="2" id="KW-0812">Transmembrane</keyword>
<keyword evidence="1" id="KW-0175">Coiled coil</keyword>
<dbReference type="InterPro" id="IPR051943">
    <property type="entry name" value="TRAFAC_Dynamin-like_GTPase"/>
</dbReference>
<dbReference type="InterPro" id="IPR045063">
    <property type="entry name" value="Dynamin_N"/>
</dbReference>
<dbReference type="Pfam" id="PF00350">
    <property type="entry name" value="Dynamin_N"/>
    <property type="match status" value="1"/>
</dbReference>
<dbReference type="PANTHER" id="PTHR43681:SF1">
    <property type="entry name" value="SARCALUMENIN"/>
    <property type="match status" value="1"/>
</dbReference>
<dbReference type="EMBL" id="VIWU01000001">
    <property type="protein sequence ID" value="TWF79480.1"/>
    <property type="molecule type" value="Genomic_DNA"/>
</dbReference>